<reference evidence="2" key="1">
    <citation type="journal article" date="2015" name="Genome Biol. Evol.">
        <title>Organellar Genomes of White Spruce (Picea glauca): Assembly and Annotation.</title>
        <authorList>
            <person name="Jackman S.D."/>
            <person name="Warren R.L."/>
            <person name="Gibb E.A."/>
            <person name="Vandervalk B.P."/>
            <person name="Mohamadi H."/>
            <person name="Chu J."/>
            <person name="Raymond A."/>
            <person name="Pleasance S."/>
            <person name="Coope R."/>
            <person name="Wildung M.R."/>
            <person name="Ritland C.E."/>
            <person name="Bousquet J."/>
            <person name="Jones S.J."/>
            <person name="Bohlmann J."/>
            <person name="Birol I."/>
        </authorList>
    </citation>
    <scope>NUCLEOTIDE SEQUENCE [LARGE SCALE GENOMIC DNA]</scope>
    <source>
        <tissue evidence="2">Flushing bud</tissue>
    </source>
</reference>
<dbReference type="AlphaFoldDB" id="A0A124GMC3"/>
<keyword evidence="2" id="KW-0496">Mitochondrion</keyword>
<evidence type="ECO:0000313" key="2">
    <source>
        <dbReference type="EMBL" id="KUM45232.1"/>
    </source>
</evidence>
<organism evidence="2">
    <name type="scientific">Picea glauca</name>
    <name type="common">White spruce</name>
    <name type="synonym">Pinus glauca</name>
    <dbReference type="NCBI Taxonomy" id="3330"/>
    <lineage>
        <taxon>Eukaryota</taxon>
        <taxon>Viridiplantae</taxon>
        <taxon>Streptophyta</taxon>
        <taxon>Embryophyta</taxon>
        <taxon>Tracheophyta</taxon>
        <taxon>Spermatophyta</taxon>
        <taxon>Pinopsida</taxon>
        <taxon>Pinidae</taxon>
        <taxon>Conifers I</taxon>
        <taxon>Pinales</taxon>
        <taxon>Pinaceae</taxon>
        <taxon>Picea</taxon>
    </lineage>
</organism>
<comment type="caution">
    <text evidence="2">The sequence shown here is derived from an EMBL/GenBank/DDBJ whole genome shotgun (WGS) entry which is preliminary data.</text>
</comment>
<dbReference type="EMBL" id="LKAM01000023">
    <property type="protein sequence ID" value="KUM45227.1"/>
    <property type="molecule type" value="Genomic_DNA"/>
</dbReference>
<dbReference type="EMBL" id="LKAM01000023">
    <property type="protein sequence ID" value="KUM45232.1"/>
    <property type="molecule type" value="Genomic_DNA"/>
</dbReference>
<geneLocation type="mitochondrion" evidence="2"/>
<evidence type="ECO:0000313" key="1">
    <source>
        <dbReference type="EMBL" id="KUM45227.1"/>
    </source>
</evidence>
<sequence>MKSQMFESHTLIIDFQIQTFVIEMLTLVTHTFKIEIFIELMFFVIDIQTHTQQLFMYMKQKWIQFQKQQYPDLFGCRI</sequence>
<name>A0A124GMC3_PICGL</name>
<proteinExistence type="predicted"/>
<gene>
    <name evidence="1" type="ORF">ABT39_MTgene3550</name>
    <name evidence="2" type="ORF">ABT39_MTgene3555</name>
</gene>
<protein>
    <submittedName>
        <fullName evidence="2">Uncharacterized protein</fullName>
    </submittedName>
</protein>
<accession>A0A124GMC3</accession>